<evidence type="ECO:0000256" key="1">
    <source>
        <dbReference type="SAM" id="SignalP"/>
    </source>
</evidence>
<reference evidence="3" key="1">
    <citation type="journal article" date="2019" name="Int. J. Syst. Evol. Microbiol.">
        <title>The Global Catalogue of Microorganisms (GCM) 10K type strain sequencing project: providing services to taxonomists for standard genome sequencing and annotation.</title>
        <authorList>
            <consortium name="The Broad Institute Genomics Platform"/>
            <consortium name="The Broad Institute Genome Sequencing Center for Infectious Disease"/>
            <person name="Wu L."/>
            <person name="Ma J."/>
        </authorList>
    </citation>
    <scope>NUCLEOTIDE SEQUENCE [LARGE SCALE GENOMIC DNA]</scope>
    <source>
        <strain evidence="3">CCM 8691</strain>
    </source>
</reference>
<organism evidence="2 3">
    <name type="scientific">Pedobacter lithocola</name>
    <dbReference type="NCBI Taxonomy" id="1908239"/>
    <lineage>
        <taxon>Bacteria</taxon>
        <taxon>Pseudomonadati</taxon>
        <taxon>Bacteroidota</taxon>
        <taxon>Sphingobacteriia</taxon>
        <taxon>Sphingobacteriales</taxon>
        <taxon>Sphingobacteriaceae</taxon>
        <taxon>Pedobacter</taxon>
    </lineage>
</organism>
<dbReference type="InterPro" id="IPR041408">
    <property type="entry name" value="Hcp_Tssd"/>
</dbReference>
<dbReference type="Proteomes" id="UP001595789">
    <property type="component" value="Unassembled WGS sequence"/>
</dbReference>
<feature type="signal peptide" evidence="1">
    <location>
        <begin position="1"/>
        <end position="23"/>
    </location>
</feature>
<name>A0ABV8P5T0_9SPHI</name>
<dbReference type="Pfam" id="PF17642">
    <property type="entry name" value="TssD"/>
    <property type="match status" value="1"/>
</dbReference>
<gene>
    <name evidence="2" type="ORF">ACFOWA_01000</name>
</gene>
<dbReference type="RefSeq" id="WP_378980943.1">
    <property type="nucleotide sequence ID" value="NZ_JBHSBW010000003.1"/>
</dbReference>
<protein>
    <submittedName>
        <fullName evidence="2">Uncharacterized protein</fullName>
    </submittedName>
</protein>
<evidence type="ECO:0000313" key="3">
    <source>
        <dbReference type="Proteomes" id="UP001595789"/>
    </source>
</evidence>
<accession>A0ABV8P5T0</accession>
<feature type="chain" id="PRO_5046320461" evidence="1">
    <location>
        <begin position="24"/>
        <end position="175"/>
    </location>
</feature>
<dbReference type="EMBL" id="JBHSBW010000003">
    <property type="protein sequence ID" value="MFC4209736.1"/>
    <property type="molecule type" value="Genomic_DNA"/>
</dbReference>
<sequence>MKNLICTLSSFMIVFLFTQKSFAQEESRIKINLAVTANGKPINVPLNSVSTSVSRYYDDVITSPVGTKGKDSTSTKTELPSSGYKAGIFYLNLDVKNLPDEVLKLIAAKKSSFDGTITITDTFGKLPSKTIKFFKASLYSFSDQYSSSYYGESIGTISISLSCTSLSINGILIEQ</sequence>
<keyword evidence="1" id="KW-0732">Signal</keyword>
<keyword evidence="3" id="KW-1185">Reference proteome</keyword>
<evidence type="ECO:0000313" key="2">
    <source>
        <dbReference type="EMBL" id="MFC4209736.1"/>
    </source>
</evidence>
<proteinExistence type="predicted"/>
<comment type="caution">
    <text evidence="2">The sequence shown here is derived from an EMBL/GenBank/DDBJ whole genome shotgun (WGS) entry which is preliminary data.</text>
</comment>